<dbReference type="AlphaFoldDB" id="A0A6V7UBM1"/>
<sequence>MSSLSSPTDHHSKWTDTGRCDCSTDFYEVWEIEWNTHSMGIVVYAAWQLLRSICAALTGGLAWLVKDYTHEAVHFLVHCNNCDNFMDLTCEITMSGKKIRWGCYEECLRRRSSKLFEPPLSYKKIKKVYDGMWNNYNAINANCFLWAGDFYERICGNSKRLHFKSFLRVMSFYPFLT</sequence>
<accession>A0A6V7UBM1</accession>
<organism evidence="1 2">
    <name type="scientific">Meloidogyne enterolobii</name>
    <name type="common">Root-knot nematode worm</name>
    <name type="synonym">Meloidogyne mayaguensis</name>
    <dbReference type="NCBI Taxonomy" id="390850"/>
    <lineage>
        <taxon>Eukaryota</taxon>
        <taxon>Metazoa</taxon>
        <taxon>Ecdysozoa</taxon>
        <taxon>Nematoda</taxon>
        <taxon>Chromadorea</taxon>
        <taxon>Rhabditida</taxon>
        <taxon>Tylenchina</taxon>
        <taxon>Tylenchomorpha</taxon>
        <taxon>Tylenchoidea</taxon>
        <taxon>Meloidogynidae</taxon>
        <taxon>Meloidogyninae</taxon>
        <taxon>Meloidogyne</taxon>
    </lineage>
</organism>
<gene>
    <name evidence="1" type="ORF">MENT_LOCUS10889</name>
</gene>
<dbReference type="EMBL" id="CAJEWN010000051">
    <property type="protein sequence ID" value="CAD2152765.1"/>
    <property type="molecule type" value="Genomic_DNA"/>
</dbReference>
<comment type="caution">
    <text evidence="1">The sequence shown here is derived from an EMBL/GenBank/DDBJ whole genome shotgun (WGS) entry which is preliminary data.</text>
</comment>
<evidence type="ECO:0000313" key="2">
    <source>
        <dbReference type="Proteomes" id="UP000580250"/>
    </source>
</evidence>
<evidence type="ECO:0000313" key="1">
    <source>
        <dbReference type="EMBL" id="CAD2152765.1"/>
    </source>
</evidence>
<dbReference type="Proteomes" id="UP000580250">
    <property type="component" value="Unassembled WGS sequence"/>
</dbReference>
<name>A0A6V7UBM1_MELEN</name>
<protein>
    <submittedName>
        <fullName evidence="1">Uncharacterized protein</fullName>
    </submittedName>
</protein>
<proteinExistence type="predicted"/>
<dbReference type="OrthoDB" id="5839057at2759"/>
<reference evidence="1 2" key="1">
    <citation type="submission" date="2020-08" db="EMBL/GenBank/DDBJ databases">
        <authorList>
            <person name="Koutsovoulos G."/>
            <person name="Danchin GJ E."/>
        </authorList>
    </citation>
    <scope>NUCLEOTIDE SEQUENCE [LARGE SCALE GENOMIC DNA]</scope>
</reference>